<feature type="transmembrane region" description="Helical" evidence="12">
    <location>
        <begin position="238"/>
        <end position="261"/>
    </location>
</feature>
<sequence>MDKRKKRKHLGDCNPDKAWKPSSDEAEVATYMYRKLPAQEARLSGMVVRVFVAEDAVSLLMESPWSAATNTTNPKKAKPCFFSTRDGTVSFLSTLLQKQMFHRAVKVVRSKVSRKKREEAKTATGKSAAKKLSSDTKSSSEKKSTVTVEAVDKVEGDQASSTSSVTDKRNHLSPQSITDASHKSVPTNQTSRDSAAKSTSSSTSSTKPMKIEISDNQVFVLDDPQTVYVWIYEPPPGLFNWLAGSALLIGIILCCLFPIWPTELRSGAYYLTLIASALFGLLLVVALLRLVLYFLFWICTLGKYGFWLFPNYFEDCGFFESFRPVYSFTAITSDGTVTKRLKEKSRLKSAGTGFADAAKIDQDFPSVNKLSSSKVNHLKTRKENSGKID</sequence>
<dbReference type="Pfam" id="PF03839">
    <property type="entry name" value="Sec62"/>
    <property type="match status" value="1"/>
</dbReference>
<dbReference type="InterPro" id="IPR004728">
    <property type="entry name" value="Sec62"/>
</dbReference>
<organism evidence="13 14">
    <name type="scientific">Fasciola gigantica</name>
    <name type="common">Giant liver fluke</name>
    <dbReference type="NCBI Taxonomy" id="46835"/>
    <lineage>
        <taxon>Eukaryota</taxon>
        <taxon>Metazoa</taxon>
        <taxon>Spiralia</taxon>
        <taxon>Lophotrochozoa</taxon>
        <taxon>Platyhelminthes</taxon>
        <taxon>Trematoda</taxon>
        <taxon>Digenea</taxon>
        <taxon>Plagiorchiida</taxon>
        <taxon>Echinostomata</taxon>
        <taxon>Echinostomatoidea</taxon>
        <taxon>Fasciolidae</taxon>
        <taxon>Fasciola</taxon>
    </lineage>
</organism>
<evidence type="ECO:0000313" key="13">
    <source>
        <dbReference type="EMBL" id="TPP55731.1"/>
    </source>
</evidence>
<evidence type="ECO:0000256" key="4">
    <source>
        <dbReference type="ARBA" id="ARBA00022448"/>
    </source>
</evidence>
<proteinExistence type="inferred from homology"/>
<dbReference type="PANTHER" id="PTHR12443:SF9">
    <property type="entry name" value="TRANSLOCATION PROTEIN SEC62"/>
    <property type="match status" value="1"/>
</dbReference>
<evidence type="ECO:0000256" key="8">
    <source>
        <dbReference type="ARBA" id="ARBA00022989"/>
    </source>
</evidence>
<name>A0A504Y541_FASGI</name>
<keyword evidence="10 12" id="KW-0472">Membrane</keyword>
<feature type="compositionally biased region" description="Basic and acidic residues" evidence="11">
    <location>
        <begin position="132"/>
        <end position="156"/>
    </location>
</feature>
<accession>A0A504Y541</accession>
<keyword evidence="4" id="KW-0813">Transport</keyword>
<keyword evidence="7" id="KW-0653">Protein transport</keyword>
<gene>
    <name evidence="13" type="ORF">FGIG_11199</name>
</gene>
<evidence type="ECO:0000256" key="10">
    <source>
        <dbReference type="ARBA" id="ARBA00023136"/>
    </source>
</evidence>
<evidence type="ECO:0000256" key="1">
    <source>
        <dbReference type="ARBA" id="ARBA00004477"/>
    </source>
</evidence>
<evidence type="ECO:0000256" key="2">
    <source>
        <dbReference type="ARBA" id="ARBA00010604"/>
    </source>
</evidence>
<dbReference type="GO" id="GO:0031204">
    <property type="term" value="P:post-translational protein targeting to membrane, translocation"/>
    <property type="evidence" value="ECO:0007669"/>
    <property type="project" value="TreeGrafter"/>
</dbReference>
<comment type="subcellular location">
    <subcellularLocation>
        <location evidence="1">Endoplasmic reticulum membrane</location>
        <topology evidence="1">Multi-pass membrane protein</topology>
    </subcellularLocation>
</comment>
<comment type="similarity">
    <text evidence="2">Belongs to the SEC62 family.</text>
</comment>
<keyword evidence="9" id="KW-0811">Translocation</keyword>
<dbReference type="GO" id="GO:0005789">
    <property type="term" value="C:endoplasmic reticulum membrane"/>
    <property type="evidence" value="ECO:0007669"/>
    <property type="project" value="UniProtKB-SubCell"/>
</dbReference>
<evidence type="ECO:0000313" key="14">
    <source>
        <dbReference type="Proteomes" id="UP000316759"/>
    </source>
</evidence>
<evidence type="ECO:0000256" key="9">
    <source>
        <dbReference type="ARBA" id="ARBA00023010"/>
    </source>
</evidence>
<dbReference type="OrthoDB" id="200187at2759"/>
<feature type="transmembrane region" description="Helical" evidence="12">
    <location>
        <begin position="267"/>
        <end position="296"/>
    </location>
</feature>
<feature type="region of interest" description="Disordered" evidence="11">
    <location>
        <begin position="107"/>
        <end position="207"/>
    </location>
</feature>
<evidence type="ECO:0000256" key="5">
    <source>
        <dbReference type="ARBA" id="ARBA00022692"/>
    </source>
</evidence>
<evidence type="ECO:0000256" key="6">
    <source>
        <dbReference type="ARBA" id="ARBA00022824"/>
    </source>
</evidence>
<dbReference type="AlphaFoldDB" id="A0A504Y541"/>
<reference evidence="13 14" key="1">
    <citation type="submission" date="2019-04" db="EMBL/GenBank/DDBJ databases">
        <title>Annotation for the trematode Fasciola gigantica.</title>
        <authorList>
            <person name="Choi Y.-J."/>
        </authorList>
    </citation>
    <scope>NUCLEOTIDE SEQUENCE [LARGE SCALE GENOMIC DNA]</scope>
    <source>
        <strain evidence="13">Uganda_cow_1</strain>
    </source>
</reference>
<feature type="compositionally biased region" description="Polar residues" evidence="11">
    <location>
        <begin position="172"/>
        <end position="193"/>
    </location>
</feature>
<keyword evidence="6" id="KW-0256">Endoplasmic reticulum</keyword>
<evidence type="ECO:0000256" key="12">
    <source>
        <dbReference type="SAM" id="Phobius"/>
    </source>
</evidence>
<feature type="compositionally biased region" description="Low complexity" evidence="11">
    <location>
        <begin position="196"/>
        <end position="207"/>
    </location>
</feature>
<evidence type="ECO:0000256" key="7">
    <source>
        <dbReference type="ARBA" id="ARBA00022927"/>
    </source>
</evidence>
<evidence type="ECO:0000256" key="3">
    <source>
        <dbReference type="ARBA" id="ARBA00021257"/>
    </source>
</evidence>
<keyword evidence="14" id="KW-1185">Reference proteome</keyword>
<protein>
    <recommendedName>
        <fullName evidence="3">Translocation protein SEC62</fullName>
    </recommendedName>
</protein>
<dbReference type="Proteomes" id="UP000316759">
    <property type="component" value="Unassembled WGS sequence"/>
</dbReference>
<keyword evidence="5 12" id="KW-0812">Transmembrane</keyword>
<dbReference type="PANTHER" id="PTHR12443">
    <property type="entry name" value="TRANSLOCATION PROTEIN SEC62"/>
    <property type="match status" value="1"/>
</dbReference>
<dbReference type="STRING" id="46835.A0A504Y541"/>
<dbReference type="EMBL" id="SUNJ01015446">
    <property type="protein sequence ID" value="TPP55731.1"/>
    <property type="molecule type" value="Genomic_DNA"/>
</dbReference>
<evidence type="ECO:0000256" key="11">
    <source>
        <dbReference type="SAM" id="MobiDB-lite"/>
    </source>
</evidence>
<keyword evidence="8 12" id="KW-1133">Transmembrane helix</keyword>
<comment type="caution">
    <text evidence="13">The sequence shown here is derived from an EMBL/GenBank/DDBJ whole genome shotgun (WGS) entry which is preliminary data.</text>
</comment>
<feature type="compositionally biased region" description="Low complexity" evidence="11">
    <location>
        <begin position="122"/>
        <end position="131"/>
    </location>
</feature>